<dbReference type="AlphaFoldDB" id="A0A484AVI7"/>
<feature type="compositionally biased region" description="Low complexity" evidence="1">
    <location>
        <begin position="45"/>
        <end position="64"/>
    </location>
</feature>
<accession>A0A484AVI7</accession>
<evidence type="ECO:0000313" key="3">
    <source>
        <dbReference type="Proteomes" id="UP000295192"/>
    </source>
</evidence>
<protein>
    <submittedName>
        <fullName evidence="2">Uncharacterized protein</fullName>
    </submittedName>
</protein>
<reference evidence="2 3" key="1">
    <citation type="journal article" date="2019" name="J. Hered.">
        <title>An Improved Genome Assembly for Drosophila navojoa, the Basal Species in the mojavensis Cluster.</title>
        <authorList>
            <person name="Vanderlinde T."/>
            <person name="Dupim E.G."/>
            <person name="Nazario-Yepiz N.O."/>
            <person name="Carvalho A.B."/>
        </authorList>
    </citation>
    <scope>NUCLEOTIDE SEQUENCE [LARGE SCALE GENOMIC DNA]</scope>
    <source>
        <strain evidence="2">Navoj_Jal97</strain>
        <tissue evidence="2">Whole organism</tissue>
    </source>
</reference>
<evidence type="ECO:0000256" key="1">
    <source>
        <dbReference type="SAM" id="MobiDB-lite"/>
    </source>
</evidence>
<dbReference type="EMBL" id="LSRL02000574">
    <property type="protein sequence ID" value="TDG40418.1"/>
    <property type="molecule type" value="Genomic_DNA"/>
</dbReference>
<proteinExistence type="predicted"/>
<comment type="caution">
    <text evidence="2">The sequence shown here is derived from an EMBL/GenBank/DDBJ whole genome shotgun (WGS) entry which is preliminary data.</text>
</comment>
<organism evidence="2 3">
    <name type="scientific">Drosophila navojoa</name>
    <name type="common">Fruit fly</name>
    <dbReference type="NCBI Taxonomy" id="7232"/>
    <lineage>
        <taxon>Eukaryota</taxon>
        <taxon>Metazoa</taxon>
        <taxon>Ecdysozoa</taxon>
        <taxon>Arthropoda</taxon>
        <taxon>Hexapoda</taxon>
        <taxon>Insecta</taxon>
        <taxon>Pterygota</taxon>
        <taxon>Neoptera</taxon>
        <taxon>Endopterygota</taxon>
        <taxon>Diptera</taxon>
        <taxon>Brachycera</taxon>
        <taxon>Muscomorpha</taxon>
        <taxon>Ephydroidea</taxon>
        <taxon>Drosophilidae</taxon>
        <taxon>Drosophila</taxon>
    </lineage>
</organism>
<keyword evidence="3" id="KW-1185">Reference proteome</keyword>
<gene>
    <name evidence="2" type="ORF">AWZ03_013161</name>
</gene>
<evidence type="ECO:0000313" key="2">
    <source>
        <dbReference type="EMBL" id="TDG40418.1"/>
    </source>
</evidence>
<dbReference type="Proteomes" id="UP000295192">
    <property type="component" value="Unassembled WGS sequence"/>
</dbReference>
<sequence>MTELQPTIAAKSTQRHPLVVATVAAVAQARTYTLAPNATWLPPTDSNSNSNSDSDSDSSYASNSDRAEINITMS</sequence>
<feature type="region of interest" description="Disordered" evidence="1">
    <location>
        <begin position="37"/>
        <end position="74"/>
    </location>
</feature>
<name>A0A484AVI7_DRONA</name>